<protein>
    <submittedName>
        <fullName evidence="2">YbaK/EbsC family protein</fullName>
    </submittedName>
</protein>
<evidence type="ECO:0000313" key="2">
    <source>
        <dbReference type="EMBL" id="UTW13001.1"/>
    </source>
</evidence>
<dbReference type="CDD" id="cd04332">
    <property type="entry name" value="YbaK_like"/>
    <property type="match status" value="1"/>
</dbReference>
<feature type="domain" description="YbaK/aminoacyl-tRNA synthetase-associated" evidence="1">
    <location>
        <begin position="28"/>
        <end position="141"/>
    </location>
</feature>
<proteinExistence type="predicted"/>
<evidence type="ECO:0000313" key="3">
    <source>
        <dbReference type="Proteomes" id="UP001058461"/>
    </source>
</evidence>
<dbReference type="Pfam" id="PF04073">
    <property type="entry name" value="tRNA_edit"/>
    <property type="match status" value="1"/>
</dbReference>
<dbReference type="RefSeq" id="WP_255855155.1">
    <property type="nucleotide sequence ID" value="NZ_CP073347.1"/>
</dbReference>
<dbReference type="SUPFAM" id="SSF55826">
    <property type="entry name" value="YbaK/ProRS associated domain"/>
    <property type="match status" value="1"/>
</dbReference>
<name>A0ABY5HM93_9GAMM</name>
<evidence type="ECO:0000259" key="1">
    <source>
        <dbReference type="Pfam" id="PF04073"/>
    </source>
</evidence>
<keyword evidence="3" id="KW-1185">Reference proteome</keyword>
<accession>A0ABY5HM93</accession>
<dbReference type="InterPro" id="IPR007214">
    <property type="entry name" value="YbaK/aa-tRNA-synth-assoc-dom"/>
</dbReference>
<reference evidence="2" key="1">
    <citation type="submission" date="2021-04" db="EMBL/GenBank/DDBJ databases">
        <title>Oceanospirillales bacteria with DddD are important DMSP degraders in coastal seawater.</title>
        <authorList>
            <person name="Liu J."/>
        </authorList>
    </citation>
    <scope>NUCLEOTIDE SEQUENCE</scope>
    <source>
        <strain evidence="2">D13-1</strain>
    </source>
</reference>
<dbReference type="Gene3D" id="3.90.960.10">
    <property type="entry name" value="YbaK/aminoacyl-tRNA synthetase-associated domain"/>
    <property type="match status" value="1"/>
</dbReference>
<dbReference type="Proteomes" id="UP001058461">
    <property type="component" value="Chromosome"/>
</dbReference>
<organism evidence="2 3">
    <name type="scientific">Marinobacterium rhizophilum</name>
    <dbReference type="NCBI Taxonomy" id="420402"/>
    <lineage>
        <taxon>Bacteria</taxon>
        <taxon>Pseudomonadati</taxon>
        <taxon>Pseudomonadota</taxon>
        <taxon>Gammaproteobacteria</taxon>
        <taxon>Oceanospirillales</taxon>
        <taxon>Oceanospirillaceae</taxon>
        <taxon>Marinobacterium</taxon>
    </lineage>
</organism>
<sequence>MTIATTVKDYLDVRGITYDALQHYSTGSSHESAEAAHIDEAHIAKAVILTDSRGPVMVVVPGNAWVSLSRVQKTLGCPVVLAEEAETAGLFSDCVCGAVPPLGPAYGIETLLDEALTSLAFHYVESGDHKTLLRLKGPDFIHLLAGARRGHFTSED</sequence>
<dbReference type="EMBL" id="CP073347">
    <property type="protein sequence ID" value="UTW13001.1"/>
    <property type="molecule type" value="Genomic_DNA"/>
</dbReference>
<gene>
    <name evidence="2" type="ORF">KDW95_04880</name>
</gene>
<dbReference type="InterPro" id="IPR036754">
    <property type="entry name" value="YbaK/aa-tRNA-synt-asso_dom_sf"/>
</dbReference>